<dbReference type="CDD" id="cd17324">
    <property type="entry name" value="MFS_NepI_like"/>
    <property type="match status" value="1"/>
</dbReference>
<dbReference type="EMBL" id="RBAL01000035">
    <property type="protein sequence ID" value="RKN35872.1"/>
    <property type="molecule type" value="Genomic_DNA"/>
</dbReference>
<evidence type="ECO:0000313" key="10">
    <source>
        <dbReference type="Proteomes" id="UP000272474"/>
    </source>
</evidence>
<dbReference type="InterPro" id="IPR011701">
    <property type="entry name" value="MFS"/>
</dbReference>
<dbReference type="GO" id="GO:0022857">
    <property type="term" value="F:transmembrane transporter activity"/>
    <property type="evidence" value="ECO:0007669"/>
    <property type="project" value="InterPro"/>
</dbReference>
<protein>
    <submittedName>
        <fullName evidence="9">MFS transporter</fullName>
    </submittedName>
</protein>
<proteinExistence type="predicted"/>
<evidence type="ECO:0000256" key="4">
    <source>
        <dbReference type="ARBA" id="ARBA00022989"/>
    </source>
</evidence>
<feature type="compositionally biased region" description="Gly residues" evidence="6">
    <location>
        <begin position="422"/>
        <end position="432"/>
    </location>
</feature>
<name>A0A3A9YFF6_9ACTN</name>
<feature type="region of interest" description="Disordered" evidence="6">
    <location>
        <begin position="384"/>
        <end position="449"/>
    </location>
</feature>
<evidence type="ECO:0000256" key="2">
    <source>
        <dbReference type="ARBA" id="ARBA00022475"/>
    </source>
</evidence>
<feature type="transmembrane region" description="Helical" evidence="7">
    <location>
        <begin position="271"/>
        <end position="293"/>
    </location>
</feature>
<feature type="transmembrane region" description="Helical" evidence="7">
    <location>
        <begin position="244"/>
        <end position="264"/>
    </location>
</feature>
<keyword evidence="10" id="KW-1185">Reference proteome</keyword>
<dbReference type="InterPro" id="IPR036259">
    <property type="entry name" value="MFS_trans_sf"/>
</dbReference>
<dbReference type="PANTHER" id="PTHR43124:SF8">
    <property type="entry name" value="INNER MEMBRANE TRANSPORT PROTEIN YDHP"/>
    <property type="match status" value="1"/>
</dbReference>
<feature type="transmembrane region" description="Helical" evidence="7">
    <location>
        <begin position="209"/>
        <end position="232"/>
    </location>
</feature>
<organism evidence="9 10">
    <name type="scientific">Streptomyces hoynatensis</name>
    <dbReference type="NCBI Taxonomy" id="1141874"/>
    <lineage>
        <taxon>Bacteria</taxon>
        <taxon>Bacillati</taxon>
        <taxon>Actinomycetota</taxon>
        <taxon>Actinomycetes</taxon>
        <taxon>Kitasatosporales</taxon>
        <taxon>Streptomycetaceae</taxon>
        <taxon>Streptomyces</taxon>
    </lineage>
</organism>
<feature type="transmembrane region" description="Helical" evidence="7">
    <location>
        <begin position="108"/>
        <end position="128"/>
    </location>
</feature>
<feature type="compositionally biased region" description="Low complexity" evidence="6">
    <location>
        <begin position="394"/>
        <end position="421"/>
    </location>
</feature>
<evidence type="ECO:0000256" key="3">
    <source>
        <dbReference type="ARBA" id="ARBA00022692"/>
    </source>
</evidence>
<evidence type="ECO:0000256" key="5">
    <source>
        <dbReference type="ARBA" id="ARBA00023136"/>
    </source>
</evidence>
<feature type="domain" description="Major facilitator superfamily (MFS) profile" evidence="8">
    <location>
        <begin position="13"/>
        <end position="386"/>
    </location>
</feature>
<dbReference type="SUPFAM" id="SSF103473">
    <property type="entry name" value="MFS general substrate transporter"/>
    <property type="match status" value="1"/>
</dbReference>
<dbReference type="Proteomes" id="UP000272474">
    <property type="component" value="Unassembled WGS sequence"/>
</dbReference>
<comment type="subcellular location">
    <subcellularLocation>
        <location evidence="1">Cell membrane</location>
        <topology evidence="1">Multi-pass membrane protein</topology>
    </subcellularLocation>
</comment>
<dbReference type="InterPro" id="IPR020846">
    <property type="entry name" value="MFS_dom"/>
</dbReference>
<dbReference type="OrthoDB" id="9814237at2"/>
<feature type="transmembrane region" description="Helical" evidence="7">
    <location>
        <begin position="140"/>
        <end position="159"/>
    </location>
</feature>
<dbReference type="Gene3D" id="1.20.1250.20">
    <property type="entry name" value="MFS general substrate transporter like domains"/>
    <property type="match status" value="2"/>
</dbReference>
<feature type="transmembrane region" description="Helical" evidence="7">
    <location>
        <begin position="51"/>
        <end position="72"/>
    </location>
</feature>
<keyword evidence="3 7" id="KW-0812">Transmembrane</keyword>
<evidence type="ECO:0000256" key="6">
    <source>
        <dbReference type="SAM" id="MobiDB-lite"/>
    </source>
</evidence>
<feature type="transmembrane region" description="Helical" evidence="7">
    <location>
        <begin position="165"/>
        <end position="188"/>
    </location>
</feature>
<dbReference type="InterPro" id="IPR050189">
    <property type="entry name" value="MFS_Efflux_Transporters"/>
</dbReference>
<keyword evidence="2" id="KW-1003">Cell membrane</keyword>
<dbReference type="PANTHER" id="PTHR43124">
    <property type="entry name" value="PURINE EFFLUX PUMP PBUE"/>
    <property type="match status" value="1"/>
</dbReference>
<dbReference type="GO" id="GO:0005886">
    <property type="term" value="C:plasma membrane"/>
    <property type="evidence" value="ECO:0007669"/>
    <property type="project" value="UniProtKB-SubCell"/>
</dbReference>
<dbReference type="AlphaFoldDB" id="A0A3A9YFF6"/>
<feature type="transmembrane region" description="Helical" evidence="7">
    <location>
        <begin position="360"/>
        <end position="379"/>
    </location>
</feature>
<feature type="transmembrane region" description="Helical" evidence="7">
    <location>
        <begin position="331"/>
        <end position="354"/>
    </location>
</feature>
<dbReference type="RefSeq" id="WP_120685096.1">
    <property type="nucleotide sequence ID" value="NZ_RBAL01000035.1"/>
</dbReference>
<gene>
    <name evidence="9" type="ORF">D7294_30655</name>
</gene>
<accession>A0A3A9YFF6</accession>
<sequence>MTPPDRAPGVPPAAYLLAFGICAMVSSEFAVAGLMPELAEGLGVSVSEVGYLITAYAIAMALGGPLLSFGLLRLRQKRALLWLFALFLLGNLLAACASSYGVMLAARLVTGVASQAFFGVAISMSVQLAHPERRGRAVSVTLNGLMLGTLLGMPLATLVGQRLGWRAAFAAIAVLTVLAAACTAARVPDPPPAGAFSARRELGVFRRPRLWWTLSTSTFVIGATFSAFSYLGPILTELSGFSDGTVPLLLIAYGAATVLGNAIAGRLADRHALGVLVAGLGLNAAFLTGFALFATAPAPAVACMLGIGLVGVTMNPALVTRVQRAGNSGPLVNSVHSSFITLGVVIGSAAGGLLIDLAGLRAPLWLGVALAALGLVSLLPGRAPEPPRDTTAPADGTTVAAEGTADGTTVAVGAAREAGPASAGGGPGGGAFGLPSAEGTRPPRTGFLG</sequence>
<reference evidence="9 10" key="1">
    <citation type="journal article" date="2014" name="Int. J. Syst. Evol. Microbiol.">
        <title>Streptomyces hoynatensis sp. nov., isolated from deep marine sediment.</title>
        <authorList>
            <person name="Veyisoglu A."/>
            <person name="Sahin N."/>
        </authorList>
    </citation>
    <scope>NUCLEOTIDE SEQUENCE [LARGE SCALE GENOMIC DNA]</scope>
    <source>
        <strain evidence="9 10">KCTC 29097</strain>
    </source>
</reference>
<dbReference type="PROSITE" id="PS50850">
    <property type="entry name" value="MFS"/>
    <property type="match status" value="1"/>
</dbReference>
<evidence type="ECO:0000256" key="7">
    <source>
        <dbReference type="SAM" id="Phobius"/>
    </source>
</evidence>
<keyword evidence="4 7" id="KW-1133">Transmembrane helix</keyword>
<feature type="transmembrane region" description="Helical" evidence="7">
    <location>
        <begin position="12"/>
        <end position="31"/>
    </location>
</feature>
<comment type="caution">
    <text evidence="9">The sequence shown here is derived from an EMBL/GenBank/DDBJ whole genome shotgun (WGS) entry which is preliminary data.</text>
</comment>
<feature type="transmembrane region" description="Helical" evidence="7">
    <location>
        <begin position="79"/>
        <end position="102"/>
    </location>
</feature>
<dbReference type="Pfam" id="PF07690">
    <property type="entry name" value="MFS_1"/>
    <property type="match status" value="1"/>
</dbReference>
<evidence type="ECO:0000259" key="8">
    <source>
        <dbReference type="PROSITE" id="PS50850"/>
    </source>
</evidence>
<evidence type="ECO:0000313" key="9">
    <source>
        <dbReference type="EMBL" id="RKN35872.1"/>
    </source>
</evidence>
<evidence type="ECO:0000256" key="1">
    <source>
        <dbReference type="ARBA" id="ARBA00004651"/>
    </source>
</evidence>
<feature type="transmembrane region" description="Helical" evidence="7">
    <location>
        <begin position="299"/>
        <end position="319"/>
    </location>
</feature>
<keyword evidence="5 7" id="KW-0472">Membrane</keyword>